<feature type="transmembrane region" description="Helical" evidence="6">
    <location>
        <begin position="101"/>
        <end position="122"/>
    </location>
</feature>
<evidence type="ECO:0000313" key="9">
    <source>
        <dbReference type="Proteomes" id="UP000045545"/>
    </source>
</evidence>
<keyword evidence="5 6" id="KW-0472">Membrane</keyword>
<dbReference type="GO" id="GO:0022857">
    <property type="term" value="F:transmembrane transporter activity"/>
    <property type="evidence" value="ECO:0007669"/>
    <property type="project" value="InterPro"/>
</dbReference>
<dbReference type="AlphaFoldDB" id="A0A0E4GFE2"/>
<feature type="transmembrane region" description="Helical" evidence="6">
    <location>
        <begin position="365"/>
        <end position="385"/>
    </location>
</feature>
<dbReference type="PRINTS" id="PR01035">
    <property type="entry name" value="TCRTETA"/>
</dbReference>
<feature type="domain" description="Major facilitator superfamily (MFS) profile" evidence="7">
    <location>
        <begin position="10"/>
        <end position="386"/>
    </location>
</feature>
<dbReference type="EMBL" id="CGIH01000050">
    <property type="protein sequence ID" value="CFY07659.1"/>
    <property type="molecule type" value="Genomic_DNA"/>
</dbReference>
<dbReference type="InterPro" id="IPR036259">
    <property type="entry name" value="MFS_trans_sf"/>
</dbReference>
<keyword evidence="9" id="KW-1185">Reference proteome</keyword>
<dbReference type="PROSITE" id="PS50850">
    <property type="entry name" value="MFS"/>
    <property type="match status" value="1"/>
</dbReference>
<feature type="transmembrane region" description="Helical" evidence="6">
    <location>
        <begin position="42"/>
        <end position="64"/>
    </location>
</feature>
<keyword evidence="3 6" id="KW-0812">Transmembrane</keyword>
<dbReference type="InterPro" id="IPR011701">
    <property type="entry name" value="MFS"/>
</dbReference>
<name>A0A0E4GFE2_9FIRM</name>
<dbReference type="STRING" id="690567.2667"/>
<evidence type="ECO:0000313" key="8">
    <source>
        <dbReference type="EMBL" id="CFY07659.1"/>
    </source>
</evidence>
<feature type="transmembrane region" description="Helical" evidence="6">
    <location>
        <begin position="12"/>
        <end position="36"/>
    </location>
</feature>
<feature type="transmembrane region" description="Helical" evidence="6">
    <location>
        <begin position="246"/>
        <end position="265"/>
    </location>
</feature>
<feature type="transmembrane region" description="Helical" evidence="6">
    <location>
        <begin position="277"/>
        <end position="296"/>
    </location>
</feature>
<gene>
    <name evidence="8" type="ORF">2667</name>
</gene>
<comment type="subcellular location">
    <subcellularLocation>
        <location evidence="1">Cell membrane</location>
        <topology evidence="1">Multi-pass membrane protein</topology>
    </subcellularLocation>
</comment>
<accession>A0A0E4GFE2</accession>
<feature type="transmembrane region" description="Helical" evidence="6">
    <location>
        <begin position="162"/>
        <end position="183"/>
    </location>
</feature>
<evidence type="ECO:0000256" key="2">
    <source>
        <dbReference type="ARBA" id="ARBA00022448"/>
    </source>
</evidence>
<dbReference type="SUPFAM" id="SSF103473">
    <property type="entry name" value="MFS general substrate transporter"/>
    <property type="match status" value="1"/>
</dbReference>
<feature type="transmembrane region" description="Helical" evidence="6">
    <location>
        <begin position="204"/>
        <end position="226"/>
    </location>
</feature>
<feature type="transmembrane region" description="Helical" evidence="6">
    <location>
        <begin position="134"/>
        <end position="156"/>
    </location>
</feature>
<dbReference type="InterPro" id="IPR001958">
    <property type="entry name" value="Tet-R_TetA/multi-R_MdtG-like"/>
</dbReference>
<dbReference type="PANTHER" id="PTHR23504">
    <property type="entry name" value="MAJOR FACILITATOR SUPERFAMILY DOMAIN-CONTAINING PROTEIN 10"/>
    <property type="match status" value="1"/>
</dbReference>
<evidence type="ECO:0000256" key="1">
    <source>
        <dbReference type="ARBA" id="ARBA00004651"/>
    </source>
</evidence>
<dbReference type="Gene3D" id="1.20.1250.20">
    <property type="entry name" value="MFS general substrate transporter like domains"/>
    <property type="match status" value="1"/>
</dbReference>
<sequence length="395" mass="41835">MINANDNRKRMVVLFATIFLVGIGFSIIMPVLPYYAESMGASAFQLGMLITVYAVCQFIFAPVWGAYSDKVGRKPVLLLGILGYSVTFILFGFATQLWMLYVIRIVGGILACATMPTAMAYVGDTTSLKKRGSAMGMIGASMGIGMVFGPAIGGLLSSISLAFPFVFAGLLALANAISVYILLPESLANENRVISKVERASLLDGLKTPLVVLFLFICLGSIGESIHHGTFALFAEQKLAFTARDIGWAFTAAGIVMALVQGFLVGRLINRLGEEKTAATGIILMGISFGLFIFMYNIPTSIAFMAVFSAGVGLMRPSVSAAVSKRTVTGQGSAMGILNGYDSLGRAIGPMLGGFMLDRGLNMGYYCAITISLLALLTLVIGSRITANQGEGSFL</sequence>
<dbReference type="PANTHER" id="PTHR23504:SF15">
    <property type="entry name" value="MAJOR FACILITATOR SUPERFAMILY (MFS) PROFILE DOMAIN-CONTAINING PROTEIN"/>
    <property type="match status" value="1"/>
</dbReference>
<dbReference type="Proteomes" id="UP000045545">
    <property type="component" value="Unassembled WGS sequence"/>
</dbReference>
<dbReference type="RefSeq" id="WP_046499926.1">
    <property type="nucleotide sequence ID" value="NZ_CGIH01000050.1"/>
</dbReference>
<organism evidence="8 9">
    <name type="scientific">Syntrophomonas zehnderi OL-4</name>
    <dbReference type="NCBI Taxonomy" id="690567"/>
    <lineage>
        <taxon>Bacteria</taxon>
        <taxon>Bacillati</taxon>
        <taxon>Bacillota</taxon>
        <taxon>Clostridia</taxon>
        <taxon>Eubacteriales</taxon>
        <taxon>Syntrophomonadaceae</taxon>
        <taxon>Syntrophomonas</taxon>
    </lineage>
</organism>
<feature type="transmembrane region" description="Helical" evidence="6">
    <location>
        <begin position="76"/>
        <end position="95"/>
    </location>
</feature>
<evidence type="ECO:0000256" key="6">
    <source>
        <dbReference type="SAM" id="Phobius"/>
    </source>
</evidence>
<reference evidence="8 9" key="1">
    <citation type="submission" date="2015-03" db="EMBL/GenBank/DDBJ databases">
        <authorList>
            <person name="Murphy D."/>
        </authorList>
    </citation>
    <scope>NUCLEOTIDE SEQUENCE [LARGE SCALE GENOMIC DNA]</scope>
    <source>
        <strain evidence="8 9">OL-4</strain>
    </source>
</reference>
<dbReference type="InterPro" id="IPR020846">
    <property type="entry name" value="MFS_dom"/>
</dbReference>
<protein>
    <submittedName>
        <fullName evidence="8">Tetracycline resistance protein, TetA/multidrug resistance protein MdtG</fullName>
    </submittedName>
</protein>
<keyword evidence="4 6" id="KW-1133">Transmembrane helix</keyword>
<proteinExistence type="predicted"/>
<dbReference type="CDD" id="cd17325">
    <property type="entry name" value="MFS_MdtG_SLC18_like"/>
    <property type="match status" value="1"/>
</dbReference>
<evidence type="ECO:0000256" key="5">
    <source>
        <dbReference type="ARBA" id="ARBA00023136"/>
    </source>
</evidence>
<keyword evidence="2" id="KW-0813">Transport</keyword>
<evidence type="ECO:0000256" key="4">
    <source>
        <dbReference type="ARBA" id="ARBA00022989"/>
    </source>
</evidence>
<dbReference type="GO" id="GO:0005886">
    <property type="term" value="C:plasma membrane"/>
    <property type="evidence" value="ECO:0007669"/>
    <property type="project" value="UniProtKB-SubCell"/>
</dbReference>
<dbReference type="Pfam" id="PF07690">
    <property type="entry name" value="MFS_1"/>
    <property type="match status" value="1"/>
</dbReference>
<evidence type="ECO:0000256" key="3">
    <source>
        <dbReference type="ARBA" id="ARBA00022692"/>
    </source>
</evidence>
<evidence type="ECO:0000259" key="7">
    <source>
        <dbReference type="PROSITE" id="PS50850"/>
    </source>
</evidence>